<dbReference type="SUPFAM" id="SSF57716">
    <property type="entry name" value="Glucocorticoid receptor-like (DNA-binding domain)"/>
    <property type="match status" value="1"/>
</dbReference>
<organism evidence="23 24">
    <name type="scientific">Candidatus Borkfalkia excrementigallinarum</name>
    <dbReference type="NCBI Taxonomy" id="2838506"/>
    <lineage>
        <taxon>Bacteria</taxon>
        <taxon>Bacillati</taxon>
        <taxon>Bacillota</taxon>
        <taxon>Clostridia</taxon>
        <taxon>Christensenellales</taxon>
        <taxon>Christensenellaceae</taxon>
        <taxon>Candidatus Borkfalkia</taxon>
    </lineage>
</organism>
<evidence type="ECO:0000256" key="12">
    <source>
        <dbReference type="ARBA" id="ARBA00022833"/>
    </source>
</evidence>
<keyword evidence="16" id="KW-0511">Multifunctional enzyme</keyword>
<dbReference type="PROSITE" id="PS01242">
    <property type="entry name" value="ZF_FPG_1"/>
    <property type="match status" value="1"/>
</dbReference>
<dbReference type="PANTHER" id="PTHR22993:SF9">
    <property type="entry name" value="FORMAMIDOPYRIMIDINE-DNA GLYCOSYLASE"/>
    <property type="match status" value="1"/>
</dbReference>
<comment type="similarity">
    <text evidence="3">Belongs to the FPG family.</text>
</comment>
<reference evidence="23" key="1">
    <citation type="journal article" date="2021" name="PeerJ">
        <title>Extensive microbial diversity within the chicken gut microbiome revealed by metagenomics and culture.</title>
        <authorList>
            <person name="Gilroy R."/>
            <person name="Ravi A."/>
            <person name="Getino M."/>
            <person name="Pursley I."/>
            <person name="Horton D.L."/>
            <person name="Alikhan N.F."/>
            <person name="Baker D."/>
            <person name="Gharbi K."/>
            <person name="Hall N."/>
            <person name="Watson M."/>
            <person name="Adriaenssens E.M."/>
            <person name="Foster-Nyarko E."/>
            <person name="Jarju S."/>
            <person name="Secka A."/>
            <person name="Antonio M."/>
            <person name="Oren A."/>
            <person name="Chaudhuri R.R."/>
            <person name="La Ragione R."/>
            <person name="Hildebrand F."/>
            <person name="Pallen M.J."/>
        </authorList>
    </citation>
    <scope>NUCLEOTIDE SEQUENCE</scope>
    <source>
        <strain evidence="23">1345</strain>
    </source>
</reference>
<evidence type="ECO:0000256" key="6">
    <source>
        <dbReference type="ARBA" id="ARBA00012720"/>
    </source>
</evidence>
<dbReference type="GO" id="GO:0003690">
    <property type="term" value="F:double-stranded DNA binding"/>
    <property type="evidence" value="ECO:0007669"/>
    <property type="project" value="UniProtKB-ARBA"/>
</dbReference>
<evidence type="ECO:0000256" key="20">
    <source>
        <dbReference type="PROSITE-ProRule" id="PRU00391"/>
    </source>
</evidence>
<evidence type="ECO:0000256" key="4">
    <source>
        <dbReference type="ARBA" id="ARBA00011245"/>
    </source>
</evidence>
<evidence type="ECO:0000259" key="22">
    <source>
        <dbReference type="PROSITE" id="PS51068"/>
    </source>
</evidence>
<evidence type="ECO:0000256" key="5">
    <source>
        <dbReference type="ARBA" id="ARBA00012024"/>
    </source>
</evidence>
<dbReference type="PANTHER" id="PTHR22993">
    <property type="entry name" value="FORMAMIDOPYRIMIDINE-DNA GLYCOSYLASE"/>
    <property type="match status" value="1"/>
</dbReference>
<protein>
    <recommendedName>
        <fullName evidence="7">Formamidopyrimidine-DNA glycosylase</fullName>
        <ecNumber evidence="5">3.2.2.23</ecNumber>
        <ecNumber evidence="6">4.2.99.18</ecNumber>
    </recommendedName>
    <alternativeName>
        <fullName evidence="18">DNA-(apurinic or apyrimidinic site) lyase MutM</fullName>
    </alternativeName>
</protein>
<keyword evidence="8" id="KW-0479">Metal-binding</keyword>
<dbReference type="InterPro" id="IPR035937">
    <property type="entry name" value="FPG_N"/>
</dbReference>
<evidence type="ECO:0000256" key="9">
    <source>
        <dbReference type="ARBA" id="ARBA00022763"/>
    </source>
</evidence>
<comment type="catalytic activity">
    <reaction evidence="1">
        <text>Hydrolysis of DNA containing ring-opened 7-methylguanine residues, releasing 2,6-diamino-4-hydroxy-5-(N-methyl)formamidopyrimidine.</text>
        <dbReference type="EC" id="3.2.2.23"/>
    </reaction>
</comment>
<dbReference type="InterPro" id="IPR010663">
    <property type="entry name" value="Znf_FPG/IleRS"/>
</dbReference>
<dbReference type="InterPro" id="IPR010979">
    <property type="entry name" value="Ribosomal_uS13-like_H2TH"/>
</dbReference>
<dbReference type="EC" id="3.2.2.23" evidence="5"/>
<dbReference type="PROSITE" id="PS51066">
    <property type="entry name" value="ZF_FPG_2"/>
    <property type="match status" value="1"/>
</dbReference>
<reference evidence="23" key="2">
    <citation type="submission" date="2021-04" db="EMBL/GenBank/DDBJ databases">
        <authorList>
            <person name="Gilroy R."/>
        </authorList>
    </citation>
    <scope>NUCLEOTIDE SEQUENCE</scope>
    <source>
        <strain evidence="23">1345</strain>
    </source>
</reference>
<evidence type="ECO:0000256" key="17">
    <source>
        <dbReference type="ARBA" id="ARBA00023295"/>
    </source>
</evidence>
<keyword evidence="9" id="KW-0227">DNA damage</keyword>
<evidence type="ECO:0000256" key="16">
    <source>
        <dbReference type="ARBA" id="ARBA00023268"/>
    </source>
</evidence>
<dbReference type="Pfam" id="PF01149">
    <property type="entry name" value="Fapy_DNA_glyco"/>
    <property type="match status" value="1"/>
</dbReference>
<keyword evidence="10 20" id="KW-0863">Zinc-finger</keyword>
<feature type="domain" description="FPG-type" evidence="21">
    <location>
        <begin position="239"/>
        <end position="273"/>
    </location>
</feature>
<comment type="catalytic activity">
    <reaction evidence="19">
        <text>2'-deoxyribonucleotide-(2'-deoxyribose 5'-phosphate)-2'-deoxyribonucleotide-DNA = a 3'-end 2'-deoxyribonucleotide-(2,3-dehydro-2,3-deoxyribose 5'-phosphate)-DNA + a 5'-end 5'-phospho-2'-deoxyribonucleoside-DNA + H(+)</text>
        <dbReference type="Rhea" id="RHEA:66592"/>
        <dbReference type="Rhea" id="RHEA-COMP:13180"/>
        <dbReference type="Rhea" id="RHEA-COMP:16897"/>
        <dbReference type="Rhea" id="RHEA-COMP:17067"/>
        <dbReference type="ChEBI" id="CHEBI:15378"/>
        <dbReference type="ChEBI" id="CHEBI:136412"/>
        <dbReference type="ChEBI" id="CHEBI:157695"/>
        <dbReference type="ChEBI" id="CHEBI:167181"/>
        <dbReference type="EC" id="4.2.99.18"/>
    </reaction>
</comment>
<dbReference type="AlphaFoldDB" id="A0A9D2CRK8"/>
<evidence type="ECO:0000256" key="1">
    <source>
        <dbReference type="ARBA" id="ARBA00001668"/>
    </source>
</evidence>
<dbReference type="SMART" id="SM01232">
    <property type="entry name" value="H2TH"/>
    <property type="match status" value="1"/>
</dbReference>
<dbReference type="SMART" id="SM00898">
    <property type="entry name" value="Fapy_DNA_glyco"/>
    <property type="match status" value="1"/>
</dbReference>
<dbReference type="PROSITE" id="PS51068">
    <property type="entry name" value="FPG_CAT"/>
    <property type="match status" value="1"/>
</dbReference>
<evidence type="ECO:0000256" key="3">
    <source>
        <dbReference type="ARBA" id="ARBA00009409"/>
    </source>
</evidence>
<dbReference type="Gene3D" id="3.20.190.10">
    <property type="entry name" value="MutM-like, N-terminal"/>
    <property type="match status" value="1"/>
</dbReference>
<dbReference type="InterPro" id="IPR012319">
    <property type="entry name" value="FPG_cat"/>
</dbReference>
<evidence type="ECO:0000256" key="14">
    <source>
        <dbReference type="ARBA" id="ARBA00023204"/>
    </source>
</evidence>
<evidence type="ECO:0000259" key="21">
    <source>
        <dbReference type="PROSITE" id="PS51066"/>
    </source>
</evidence>
<evidence type="ECO:0000256" key="11">
    <source>
        <dbReference type="ARBA" id="ARBA00022801"/>
    </source>
</evidence>
<dbReference type="EC" id="4.2.99.18" evidence="6"/>
<feature type="domain" description="Formamidopyrimidine-DNA glycosylase catalytic" evidence="22">
    <location>
        <begin position="2"/>
        <end position="115"/>
    </location>
</feature>
<dbReference type="GO" id="GO:0003684">
    <property type="term" value="F:damaged DNA binding"/>
    <property type="evidence" value="ECO:0007669"/>
    <property type="project" value="InterPro"/>
</dbReference>
<dbReference type="GO" id="GO:0140078">
    <property type="term" value="F:class I DNA-(apurinic or apyrimidinic site) endonuclease activity"/>
    <property type="evidence" value="ECO:0007669"/>
    <property type="project" value="UniProtKB-EC"/>
</dbReference>
<evidence type="ECO:0000256" key="15">
    <source>
        <dbReference type="ARBA" id="ARBA00023239"/>
    </source>
</evidence>
<dbReference type="FunFam" id="1.10.8.50:FF:000003">
    <property type="entry name" value="Formamidopyrimidine-DNA glycosylase"/>
    <property type="match status" value="1"/>
</dbReference>
<dbReference type="GO" id="GO:0008270">
    <property type="term" value="F:zinc ion binding"/>
    <property type="evidence" value="ECO:0007669"/>
    <property type="project" value="UniProtKB-KW"/>
</dbReference>
<dbReference type="NCBIfam" id="TIGR00577">
    <property type="entry name" value="fpg"/>
    <property type="match status" value="1"/>
</dbReference>
<keyword evidence="14" id="KW-0234">DNA repair</keyword>
<dbReference type="EMBL" id="DXCQ01000053">
    <property type="protein sequence ID" value="HIY97184.1"/>
    <property type="molecule type" value="Genomic_DNA"/>
</dbReference>
<dbReference type="Proteomes" id="UP000886750">
    <property type="component" value="Unassembled WGS sequence"/>
</dbReference>
<keyword evidence="15 23" id="KW-0456">Lyase</keyword>
<dbReference type="GO" id="GO:0034039">
    <property type="term" value="F:8-oxo-7,8-dihydroguanine DNA N-glycosylase activity"/>
    <property type="evidence" value="ECO:0007669"/>
    <property type="project" value="TreeGrafter"/>
</dbReference>
<dbReference type="SUPFAM" id="SSF46946">
    <property type="entry name" value="S13-like H2TH domain"/>
    <property type="match status" value="1"/>
</dbReference>
<dbReference type="InterPro" id="IPR015886">
    <property type="entry name" value="H2TH_FPG"/>
</dbReference>
<keyword evidence="13" id="KW-0238">DNA-binding</keyword>
<dbReference type="SUPFAM" id="SSF81624">
    <property type="entry name" value="N-terminal domain of MutM-like DNA repair proteins"/>
    <property type="match status" value="1"/>
</dbReference>
<comment type="cofactor">
    <cofactor evidence="2">
        <name>Zn(2+)</name>
        <dbReference type="ChEBI" id="CHEBI:29105"/>
    </cofactor>
</comment>
<evidence type="ECO:0000256" key="2">
    <source>
        <dbReference type="ARBA" id="ARBA00001947"/>
    </source>
</evidence>
<dbReference type="Pfam" id="PF06831">
    <property type="entry name" value="H2TH"/>
    <property type="match status" value="1"/>
</dbReference>
<evidence type="ECO:0000256" key="10">
    <source>
        <dbReference type="ARBA" id="ARBA00022771"/>
    </source>
</evidence>
<dbReference type="InterPro" id="IPR000214">
    <property type="entry name" value="Znf_DNA_glyclase/AP_lyase"/>
</dbReference>
<evidence type="ECO:0000256" key="18">
    <source>
        <dbReference type="ARBA" id="ARBA00030638"/>
    </source>
</evidence>
<accession>A0A9D2CRK8</accession>
<dbReference type="InterPro" id="IPR015887">
    <property type="entry name" value="DNA_glyclase_Znf_dom_DNA_BS"/>
</dbReference>
<evidence type="ECO:0000313" key="24">
    <source>
        <dbReference type="Proteomes" id="UP000886750"/>
    </source>
</evidence>
<dbReference type="CDD" id="cd08966">
    <property type="entry name" value="EcFpg-like_N"/>
    <property type="match status" value="1"/>
</dbReference>
<dbReference type="Pfam" id="PF06827">
    <property type="entry name" value="zf-FPG_IleRS"/>
    <property type="match status" value="1"/>
</dbReference>
<evidence type="ECO:0000256" key="13">
    <source>
        <dbReference type="ARBA" id="ARBA00023125"/>
    </source>
</evidence>
<keyword evidence="12" id="KW-0862">Zinc</keyword>
<dbReference type="InterPro" id="IPR020629">
    <property type="entry name" value="FPG_Glyclase"/>
</dbReference>
<proteinExistence type="inferred from homology"/>
<name>A0A9D2CRK8_9FIRM</name>
<evidence type="ECO:0000256" key="19">
    <source>
        <dbReference type="ARBA" id="ARBA00044632"/>
    </source>
</evidence>
<dbReference type="GO" id="GO:0006284">
    <property type="term" value="P:base-excision repair"/>
    <property type="evidence" value="ECO:0007669"/>
    <property type="project" value="InterPro"/>
</dbReference>
<evidence type="ECO:0000256" key="7">
    <source>
        <dbReference type="ARBA" id="ARBA00016240"/>
    </source>
</evidence>
<gene>
    <name evidence="23" type="primary">mutM</name>
    <name evidence="23" type="ORF">H9729_05795</name>
</gene>
<evidence type="ECO:0000313" key="23">
    <source>
        <dbReference type="EMBL" id="HIY97184.1"/>
    </source>
</evidence>
<dbReference type="NCBIfam" id="NF002211">
    <property type="entry name" value="PRK01103.1"/>
    <property type="match status" value="1"/>
</dbReference>
<comment type="subunit">
    <text evidence="4">Monomer.</text>
</comment>
<dbReference type="Gene3D" id="1.10.8.50">
    <property type="match status" value="1"/>
</dbReference>
<keyword evidence="11 23" id="KW-0378">Hydrolase</keyword>
<evidence type="ECO:0000256" key="8">
    <source>
        <dbReference type="ARBA" id="ARBA00022723"/>
    </source>
</evidence>
<sequence>MPELPEVETVRRVLLPRVQKRKIIEAQIQDTQVVASPSPGQLLDRVQGQVIADFTRRGKFLRLLFDSGDYLTVHLRMTGCLIVEPHAAPTEKHMRIRFLLDDGSELRYEDVRRLGKVWFTGSGERDVSGAGELGIEPFDGLLTAPYLRCRCGRSKKPVKSMLLDQTIVAGIGNIYSDEILFAAGIRPDKHCDALSEDEFERLAAAIPERLAFFIEKNAITLEEYTLSKGREYRNTPYLQVYGKGGNACPACGAALQRAVIGGRSSVFCPHCQK</sequence>
<comment type="caution">
    <text evidence="23">The sequence shown here is derived from an EMBL/GenBank/DDBJ whole genome shotgun (WGS) entry which is preliminary data.</text>
</comment>
<keyword evidence="17 23" id="KW-0326">Glycosidase</keyword>